<dbReference type="AlphaFoldDB" id="A0A0F8YYG5"/>
<reference evidence="1" key="1">
    <citation type="journal article" date="2015" name="Nature">
        <title>Complex archaea that bridge the gap between prokaryotes and eukaryotes.</title>
        <authorList>
            <person name="Spang A."/>
            <person name="Saw J.H."/>
            <person name="Jorgensen S.L."/>
            <person name="Zaremba-Niedzwiedzka K."/>
            <person name="Martijn J."/>
            <person name="Lind A.E."/>
            <person name="van Eijk R."/>
            <person name="Schleper C."/>
            <person name="Guy L."/>
            <person name="Ettema T.J."/>
        </authorList>
    </citation>
    <scope>NUCLEOTIDE SEQUENCE</scope>
</reference>
<evidence type="ECO:0000313" key="1">
    <source>
        <dbReference type="EMBL" id="KKK59094.1"/>
    </source>
</evidence>
<dbReference type="EMBL" id="LAZR01063648">
    <property type="protein sequence ID" value="KKK59094.1"/>
    <property type="molecule type" value="Genomic_DNA"/>
</dbReference>
<protein>
    <submittedName>
        <fullName evidence="1">Uncharacterized protein</fullName>
    </submittedName>
</protein>
<sequence>MKSNKHDTIDFKCEHCGNINHVVVEEGIKKVEKNRNTLDFGCLRRRHCLTKCRCINANIREDLEKEINKYQRLKKI</sequence>
<organism evidence="1">
    <name type="scientific">marine sediment metagenome</name>
    <dbReference type="NCBI Taxonomy" id="412755"/>
    <lineage>
        <taxon>unclassified sequences</taxon>
        <taxon>metagenomes</taxon>
        <taxon>ecological metagenomes</taxon>
    </lineage>
</organism>
<comment type="caution">
    <text evidence="1">The sequence shown here is derived from an EMBL/GenBank/DDBJ whole genome shotgun (WGS) entry which is preliminary data.</text>
</comment>
<gene>
    <name evidence="1" type="ORF">LCGC14_3037830</name>
</gene>
<name>A0A0F8YYG5_9ZZZZ</name>
<accession>A0A0F8YYG5</accession>
<proteinExistence type="predicted"/>